<feature type="transmembrane region" description="Helical" evidence="8">
    <location>
        <begin position="311"/>
        <end position="332"/>
    </location>
</feature>
<keyword evidence="5 8" id="KW-0812">Transmembrane</keyword>
<dbReference type="PANTHER" id="PTHR30472:SF19">
    <property type="entry name" value="PETROBACTIN IMPORT SYSTEM PERMEASE PROTEIN YCLO"/>
    <property type="match status" value="1"/>
</dbReference>
<keyword evidence="6 8" id="KW-1133">Transmembrane helix</keyword>
<evidence type="ECO:0000256" key="2">
    <source>
        <dbReference type="ARBA" id="ARBA00007935"/>
    </source>
</evidence>
<dbReference type="RefSeq" id="WP_006701889.1">
    <property type="nucleotide sequence ID" value="NZ_JH932301.1"/>
</dbReference>
<protein>
    <recommendedName>
        <fullName evidence="11">Iron ABC transporter permease</fullName>
    </recommendedName>
</protein>
<dbReference type="GO" id="GO:0022857">
    <property type="term" value="F:transmembrane transporter activity"/>
    <property type="evidence" value="ECO:0007669"/>
    <property type="project" value="InterPro"/>
</dbReference>
<dbReference type="Proteomes" id="UP000005147">
    <property type="component" value="Unassembled WGS sequence"/>
</dbReference>
<sequence length="340" mass="37717">MMQPGAYFPAFNHSRDRQRFWLVWGGILILGILFSVGLLCFRQPVPMDSPSFYPVIKRRAMAVLTIIVVAFCQSISTIAFQTLSHNRMVTPSLLGFPSLYIAIHTVLVFFGGVQSLIQMSSTVLFIMQLVIMVMVSLLLYQTLLTGKYGSMDVMLLVGVMLGMGLNSLATFMRRVLSPSEFDILQARLFASVNHADGEQLLLALPFLVLATWGLFKLSSQLNALSLGEDTAKNLGINTGQINRRTLIYITILMAISTALMGPLSFFGFLVANLCYQWVPSYDHRYLFMMSIVLAFAFLSGAYFILTHLFHAQGVVSIVIELVGGIGFLMTFFRSKKGGLA</sequence>
<dbReference type="GO" id="GO:0005886">
    <property type="term" value="C:plasma membrane"/>
    <property type="evidence" value="ECO:0007669"/>
    <property type="project" value="UniProtKB-SubCell"/>
</dbReference>
<evidence type="ECO:0000256" key="8">
    <source>
        <dbReference type="SAM" id="Phobius"/>
    </source>
</evidence>
<evidence type="ECO:0000256" key="7">
    <source>
        <dbReference type="ARBA" id="ARBA00023136"/>
    </source>
</evidence>
<dbReference type="AlphaFoldDB" id="K1LW58"/>
<proteinExistence type="inferred from homology"/>
<evidence type="ECO:0000256" key="5">
    <source>
        <dbReference type="ARBA" id="ARBA00022692"/>
    </source>
</evidence>
<evidence type="ECO:0000256" key="3">
    <source>
        <dbReference type="ARBA" id="ARBA00022448"/>
    </source>
</evidence>
<keyword evidence="7 8" id="KW-0472">Membrane</keyword>
<keyword evidence="4" id="KW-1003">Cell membrane</keyword>
<keyword evidence="3" id="KW-0813">Transport</keyword>
<evidence type="ECO:0000256" key="1">
    <source>
        <dbReference type="ARBA" id="ARBA00004651"/>
    </source>
</evidence>
<comment type="caution">
    <text evidence="9">The sequence shown here is derived from an EMBL/GenBank/DDBJ whole genome shotgun (WGS) entry which is preliminary data.</text>
</comment>
<evidence type="ECO:0000313" key="9">
    <source>
        <dbReference type="EMBL" id="EKB54318.1"/>
    </source>
</evidence>
<feature type="transmembrane region" description="Helical" evidence="8">
    <location>
        <begin position="62"/>
        <end position="83"/>
    </location>
</feature>
<dbReference type="PANTHER" id="PTHR30472">
    <property type="entry name" value="FERRIC ENTEROBACTIN TRANSPORT SYSTEM PERMEASE PROTEIN"/>
    <property type="match status" value="1"/>
</dbReference>
<feature type="transmembrane region" description="Helical" evidence="8">
    <location>
        <begin position="246"/>
        <end position="273"/>
    </location>
</feature>
<dbReference type="PATRIC" id="fig|883112.3.peg.1240"/>
<dbReference type="SUPFAM" id="SSF81345">
    <property type="entry name" value="ABC transporter involved in vitamin B12 uptake, BtuC"/>
    <property type="match status" value="1"/>
</dbReference>
<organism evidence="9 10">
    <name type="scientific">Falseniella ignava CCUG 37419</name>
    <dbReference type="NCBI Taxonomy" id="883112"/>
    <lineage>
        <taxon>Bacteria</taxon>
        <taxon>Bacillati</taxon>
        <taxon>Bacillota</taxon>
        <taxon>Bacilli</taxon>
        <taxon>Lactobacillales</taxon>
        <taxon>Aerococcaceae</taxon>
        <taxon>Falseniella</taxon>
    </lineage>
</organism>
<dbReference type="EMBL" id="AGZE01000033">
    <property type="protein sequence ID" value="EKB54318.1"/>
    <property type="molecule type" value="Genomic_DNA"/>
</dbReference>
<dbReference type="eggNOG" id="COG4605">
    <property type="taxonomic scope" value="Bacteria"/>
</dbReference>
<dbReference type="Gene3D" id="1.10.3470.10">
    <property type="entry name" value="ABC transporter involved in vitamin B12 uptake, BtuC"/>
    <property type="match status" value="1"/>
</dbReference>
<dbReference type="GO" id="GO:0033214">
    <property type="term" value="P:siderophore-iron import into cell"/>
    <property type="evidence" value="ECO:0007669"/>
    <property type="project" value="TreeGrafter"/>
</dbReference>
<name>K1LW58_9LACT</name>
<dbReference type="STRING" id="883112.HMPREF9707_01246"/>
<dbReference type="InterPro" id="IPR037294">
    <property type="entry name" value="ABC_BtuC-like"/>
</dbReference>
<comment type="subcellular location">
    <subcellularLocation>
        <location evidence="1">Cell membrane</location>
        <topology evidence="1">Multi-pass membrane protein</topology>
    </subcellularLocation>
</comment>
<evidence type="ECO:0008006" key="11">
    <source>
        <dbReference type="Google" id="ProtNLM"/>
    </source>
</evidence>
<feature type="transmembrane region" description="Helical" evidence="8">
    <location>
        <begin position="89"/>
        <end position="110"/>
    </location>
</feature>
<feature type="transmembrane region" description="Helical" evidence="8">
    <location>
        <begin position="153"/>
        <end position="176"/>
    </location>
</feature>
<evidence type="ECO:0000256" key="6">
    <source>
        <dbReference type="ARBA" id="ARBA00022989"/>
    </source>
</evidence>
<comment type="similarity">
    <text evidence="2">Belongs to the binding-protein-dependent transport system permease family. FecCD subfamily.</text>
</comment>
<feature type="transmembrane region" description="Helical" evidence="8">
    <location>
        <begin position="20"/>
        <end position="41"/>
    </location>
</feature>
<dbReference type="Pfam" id="PF01032">
    <property type="entry name" value="FecCD"/>
    <property type="match status" value="1"/>
</dbReference>
<dbReference type="InterPro" id="IPR000522">
    <property type="entry name" value="ABC_transptr_permease_BtuC"/>
</dbReference>
<evidence type="ECO:0000256" key="4">
    <source>
        <dbReference type="ARBA" id="ARBA00022475"/>
    </source>
</evidence>
<reference evidence="9 10" key="1">
    <citation type="submission" date="2012-07" db="EMBL/GenBank/DDBJ databases">
        <title>The Genome Sequence of Facklamia ignava CCUG 37419.</title>
        <authorList>
            <consortium name="The Broad Institute Genome Sequencing Platform"/>
            <person name="Earl A."/>
            <person name="Ward D."/>
            <person name="Feldgarden M."/>
            <person name="Gevers D."/>
            <person name="Huys G."/>
            <person name="Walker B."/>
            <person name="Young S.K."/>
            <person name="Zeng Q."/>
            <person name="Gargeya S."/>
            <person name="Fitzgerald M."/>
            <person name="Haas B."/>
            <person name="Abouelleil A."/>
            <person name="Alvarado L."/>
            <person name="Arachchi H.M."/>
            <person name="Berlin A.M."/>
            <person name="Chapman S.B."/>
            <person name="Goldberg J."/>
            <person name="Griggs A."/>
            <person name="Gujja S."/>
            <person name="Hansen M."/>
            <person name="Howarth C."/>
            <person name="Imamovic A."/>
            <person name="Larimer J."/>
            <person name="McCowen C."/>
            <person name="Montmayeur A."/>
            <person name="Murphy C."/>
            <person name="Neiman D."/>
            <person name="Pearson M."/>
            <person name="Priest M."/>
            <person name="Roberts A."/>
            <person name="Saif S."/>
            <person name="Shea T."/>
            <person name="Sisk P."/>
            <person name="Sykes S."/>
            <person name="Wortman J."/>
            <person name="Nusbaum C."/>
            <person name="Birren B."/>
        </authorList>
    </citation>
    <scope>NUCLEOTIDE SEQUENCE [LARGE SCALE GENOMIC DNA]</scope>
    <source>
        <strain evidence="9 10">CCUG 37419</strain>
    </source>
</reference>
<keyword evidence="10" id="KW-1185">Reference proteome</keyword>
<dbReference type="HOGENOM" id="CLU_050494_0_0_9"/>
<feature type="transmembrane region" description="Helical" evidence="8">
    <location>
        <begin position="122"/>
        <end position="141"/>
    </location>
</feature>
<feature type="transmembrane region" description="Helical" evidence="8">
    <location>
        <begin position="285"/>
        <end position="305"/>
    </location>
</feature>
<accession>K1LW58</accession>
<gene>
    <name evidence="9" type="ORF">HMPREF9707_01246</name>
</gene>
<evidence type="ECO:0000313" key="10">
    <source>
        <dbReference type="Proteomes" id="UP000005147"/>
    </source>
</evidence>